<dbReference type="GO" id="GO:0004602">
    <property type="term" value="F:glutathione peroxidase activity"/>
    <property type="evidence" value="ECO:0007669"/>
    <property type="project" value="TreeGrafter"/>
</dbReference>
<dbReference type="Pfam" id="PF01323">
    <property type="entry name" value="DSBA"/>
    <property type="match status" value="1"/>
</dbReference>
<accession>A0A0H1BIL3</accession>
<gene>
    <name evidence="2" type="ORF">EMPG_13515</name>
</gene>
<dbReference type="GO" id="GO:0005777">
    <property type="term" value="C:peroxisome"/>
    <property type="evidence" value="ECO:0007669"/>
    <property type="project" value="TreeGrafter"/>
</dbReference>
<dbReference type="Gene3D" id="3.40.30.10">
    <property type="entry name" value="Glutaredoxin"/>
    <property type="match status" value="2"/>
</dbReference>
<organism evidence="2 3">
    <name type="scientific">Blastomyces silverae</name>
    <dbReference type="NCBI Taxonomy" id="2060906"/>
    <lineage>
        <taxon>Eukaryota</taxon>
        <taxon>Fungi</taxon>
        <taxon>Dikarya</taxon>
        <taxon>Ascomycota</taxon>
        <taxon>Pezizomycotina</taxon>
        <taxon>Eurotiomycetes</taxon>
        <taxon>Eurotiomycetidae</taxon>
        <taxon>Onygenales</taxon>
        <taxon>Ajellomycetaceae</taxon>
        <taxon>Blastomyces</taxon>
    </lineage>
</organism>
<comment type="caution">
    <text evidence="2">The sequence shown here is derived from an EMBL/GenBank/DDBJ whole genome shotgun (WGS) entry which is preliminary data.</text>
</comment>
<dbReference type="EMBL" id="LDEV01001704">
    <property type="protein sequence ID" value="KLJ11205.1"/>
    <property type="molecule type" value="Genomic_DNA"/>
</dbReference>
<dbReference type="OrthoDB" id="4664297at2759"/>
<dbReference type="SUPFAM" id="SSF52833">
    <property type="entry name" value="Thioredoxin-like"/>
    <property type="match status" value="2"/>
</dbReference>
<evidence type="ECO:0000313" key="2">
    <source>
        <dbReference type="EMBL" id="KLJ11205.1"/>
    </source>
</evidence>
<dbReference type="GO" id="GO:0005739">
    <property type="term" value="C:mitochondrion"/>
    <property type="evidence" value="ECO:0007669"/>
    <property type="project" value="TreeGrafter"/>
</dbReference>
<sequence>MAAPKINLYLDVVSPFAYIAYYVTRHSPVFANCEITYTPVFLGGILKACNNTSPLFVKNKSKWTNTERLRWSKFLNVPIYPGIPKGFPILTMNVCQSYYRKLDKSKWTNTERLRWSKFLNVPIYPGIPKGFPILTMNIQRALCAIPAEQLPACLDALYKELWVEGNPLLNDPETFMPILEAAVGKEMAANALEQSNTQPIKDQLIANSDKAVEIGAFGIPWFECTNSSGETECFWGVDRMAQVAAFLGLETTAEQGFRAMM</sequence>
<dbReference type="GO" id="GO:0006749">
    <property type="term" value="P:glutathione metabolic process"/>
    <property type="evidence" value="ECO:0007669"/>
    <property type="project" value="TreeGrafter"/>
</dbReference>
<dbReference type="Proteomes" id="UP000053573">
    <property type="component" value="Unassembled WGS sequence"/>
</dbReference>
<dbReference type="PANTHER" id="PTHR42943">
    <property type="entry name" value="GLUTATHIONE S-TRANSFERASE KAPPA"/>
    <property type="match status" value="1"/>
</dbReference>
<feature type="domain" description="DSBA-like thioredoxin" evidence="1">
    <location>
        <begin position="135"/>
        <end position="247"/>
    </location>
</feature>
<dbReference type="GO" id="GO:0004364">
    <property type="term" value="F:glutathione transferase activity"/>
    <property type="evidence" value="ECO:0007669"/>
    <property type="project" value="TreeGrafter"/>
</dbReference>
<name>A0A0H1BIL3_9EURO</name>
<protein>
    <recommendedName>
        <fullName evidence="1">DSBA-like thioredoxin domain-containing protein</fullName>
    </recommendedName>
</protein>
<dbReference type="InterPro" id="IPR051924">
    <property type="entry name" value="GST_Kappa/NadH"/>
</dbReference>
<dbReference type="STRING" id="2060906.A0A0H1BIL3"/>
<proteinExistence type="predicted"/>
<dbReference type="InterPro" id="IPR036249">
    <property type="entry name" value="Thioredoxin-like_sf"/>
</dbReference>
<keyword evidence="3" id="KW-1185">Reference proteome</keyword>
<dbReference type="InterPro" id="IPR001853">
    <property type="entry name" value="DSBA-like_thioredoxin_dom"/>
</dbReference>
<evidence type="ECO:0000259" key="1">
    <source>
        <dbReference type="Pfam" id="PF01323"/>
    </source>
</evidence>
<reference evidence="3" key="1">
    <citation type="journal article" date="2015" name="PLoS Genet.">
        <title>The dynamic genome and transcriptome of the human fungal pathogen Blastomyces and close relative Emmonsia.</title>
        <authorList>
            <person name="Munoz J.F."/>
            <person name="Gauthier G.M."/>
            <person name="Desjardins C.A."/>
            <person name="Gallo J.E."/>
            <person name="Holder J."/>
            <person name="Sullivan T.D."/>
            <person name="Marty A.J."/>
            <person name="Carmen J.C."/>
            <person name="Chen Z."/>
            <person name="Ding L."/>
            <person name="Gujja S."/>
            <person name="Magrini V."/>
            <person name="Misas E."/>
            <person name="Mitreva M."/>
            <person name="Priest M."/>
            <person name="Saif S."/>
            <person name="Whiston E.A."/>
            <person name="Young S."/>
            <person name="Zeng Q."/>
            <person name="Goldman W.E."/>
            <person name="Mardis E.R."/>
            <person name="Taylor J.W."/>
            <person name="McEwen J.G."/>
            <person name="Clay O.K."/>
            <person name="Klein B.S."/>
            <person name="Cuomo C.A."/>
        </authorList>
    </citation>
    <scope>NUCLEOTIDE SEQUENCE [LARGE SCALE GENOMIC DNA]</scope>
    <source>
        <strain evidence="3">UAMH 139</strain>
    </source>
</reference>
<dbReference type="AlphaFoldDB" id="A0A0H1BIL3"/>
<dbReference type="PANTHER" id="PTHR42943:SF2">
    <property type="entry name" value="GLUTATHIONE S-TRANSFERASE KAPPA 1"/>
    <property type="match status" value="1"/>
</dbReference>
<evidence type="ECO:0000313" key="3">
    <source>
        <dbReference type="Proteomes" id="UP000053573"/>
    </source>
</evidence>